<gene>
    <name evidence="6" type="ORF">SAMN02194393_03889</name>
</gene>
<keyword evidence="7" id="KW-1185">Reference proteome</keyword>
<keyword evidence="3 5" id="KW-0378">Hydrolase</keyword>
<evidence type="ECO:0000256" key="2">
    <source>
        <dbReference type="ARBA" id="ARBA00022763"/>
    </source>
</evidence>
<dbReference type="HAMAP" id="MF_00527">
    <property type="entry name" value="3MGH"/>
    <property type="match status" value="1"/>
</dbReference>
<accession>A0A1T5M522</accession>
<dbReference type="AlphaFoldDB" id="A0A1T5M522"/>
<evidence type="ECO:0000256" key="3">
    <source>
        <dbReference type="ARBA" id="ARBA00022801"/>
    </source>
</evidence>
<organism evidence="6 7">
    <name type="scientific">Maledivibacter halophilus</name>
    <dbReference type="NCBI Taxonomy" id="36842"/>
    <lineage>
        <taxon>Bacteria</taxon>
        <taxon>Bacillati</taxon>
        <taxon>Bacillota</taxon>
        <taxon>Clostridia</taxon>
        <taxon>Peptostreptococcales</taxon>
        <taxon>Caminicellaceae</taxon>
        <taxon>Maledivibacter</taxon>
    </lineage>
</organism>
<dbReference type="EMBL" id="FUZT01000010">
    <property type="protein sequence ID" value="SKC83347.1"/>
    <property type="molecule type" value="Genomic_DNA"/>
</dbReference>
<dbReference type="GO" id="GO:0003905">
    <property type="term" value="F:alkylbase DNA N-glycosylase activity"/>
    <property type="evidence" value="ECO:0007669"/>
    <property type="project" value="InterPro"/>
</dbReference>
<dbReference type="GO" id="GO:0003677">
    <property type="term" value="F:DNA binding"/>
    <property type="evidence" value="ECO:0007669"/>
    <property type="project" value="InterPro"/>
</dbReference>
<dbReference type="Proteomes" id="UP000190285">
    <property type="component" value="Unassembled WGS sequence"/>
</dbReference>
<dbReference type="Gene3D" id="3.10.300.10">
    <property type="entry name" value="Methylpurine-DNA glycosylase (MPG)"/>
    <property type="match status" value="1"/>
</dbReference>
<proteinExistence type="inferred from homology"/>
<evidence type="ECO:0000256" key="1">
    <source>
        <dbReference type="ARBA" id="ARBA00009232"/>
    </source>
</evidence>
<dbReference type="EC" id="3.2.2.-" evidence="5"/>
<dbReference type="GO" id="GO:0006284">
    <property type="term" value="P:base-excision repair"/>
    <property type="evidence" value="ECO:0007669"/>
    <property type="project" value="InterPro"/>
</dbReference>
<dbReference type="InterPro" id="IPR003180">
    <property type="entry name" value="MPG"/>
</dbReference>
<keyword evidence="4 5" id="KW-0234">DNA repair</keyword>
<evidence type="ECO:0000256" key="5">
    <source>
        <dbReference type="HAMAP-Rule" id="MF_00527"/>
    </source>
</evidence>
<dbReference type="STRING" id="36842.SAMN02194393_03889"/>
<dbReference type="Pfam" id="PF02245">
    <property type="entry name" value="Pur_DNA_glyco"/>
    <property type="match status" value="1"/>
</dbReference>
<protein>
    <recommendedName>
        <fullName evidence="5">Putative 3-methyladenine DNA glycosylase</fullName>
        <ecNumber evidence="5">3.2.2.-</ecNumber>
    </recommendedName>
</protein>
<dbReference type="InterPro" id="IPR011034">
    <property type="entry name" value="Formyl_transferase-like_C_sf"/>
</dbReference>
<reference evidence="6 7" key="1">
    <citation type="submission" date="2017-02" db="EMBL/GenBank/DDBJ databases">
        <authorList>
            <person name="Peterson S.W."/>
        </authorList>
    </citation>
    <scope>NUCLEOTIDE SEQUENCE [LARGE SCALE GENOMIC DNA]</scope>
    <source>
        <strain evidence="6 7">M1</strain>
    </source>
</reference>
<evidence type="ECO:0000256" key="4">
    <source>
        <dbReference type="ARBA" id="ARBA00023204"/>
    </source>
</evidence>
<dbReference type="InterPro" id="IPR036995">
    <property type="entry name" value="MPG_sf"/>
</dbReference>
<evidence type="ECO:0000313" key="7">
    <source>
        <dbReference type="Proteomes" id="UP000190285"/>
    </source>
</evidence>
<evidence type="ECO:0000313" key="6">
    <source>
        <dbReference type="EMBL" id="SKC83347.1"/>
    </source>
</evidence>
<dbReference type="FunFam" id="3.10.300.10:FF:000001">
    <property type="entry name" value="Putative 3-methyladenine DNA glycosylase"/>
    <property type="match status" value="1"/>
</dbReference>
<dbReference type="CDD" id="cd00540">
    <property type="entry name" value="AAG"/>
    <property type="match status" value="1"/>
</dbReference>
<dbReference type="SUPFAM" id="SSF50486">
    <property type="entry name" value="FMT C-terminal domain-like"/>
    <property type="match status" value="1"/>
</dbReference>
<comment type="similarity">
    <text evidence="1 5">Belongs to the DNA glycosylase MPG family.</text>
</comment>
<dbReference type="RefSeq" id="WP_330397413.1">
    <property type="nucleotide sequence ID" value="NZ_FUZT01000010.1"/>
</dbReference>
<keyword evidence="2 5" id="KW-0227">DNA damage</keyword>
<dbReference type="PANTHER" id="PTHR10429">
    <property type="entry name" value="DNA-3-METHYLADENINE GLYCOSYLASE"/>
    <property type="match status" value="1"/>
</dbReference>
<sequence length="222" mass="25563">MDKFEDFKRYQQNKLKGWVEVNKLSKNFYEGDTTKIAKKLLGKFLVHRIDGVEIMGRIVEVEAYVGAVDKACHCYDNRRTERTKVMFGPPGYAYVYLIYGMYYCMNVVTEKKGEGAAILIRALEPINGINQMALNRYGKTLEEINKRQIKNLTNGPGKLCRALNITKDNYGDDLTGDKLFITDDGYKCFDIGISKRINIDYAEEAKDFPWRFFIKGNLNVSK</sequence>
<dbReference type="NCBIfam" id="NF002001">
    <property type="entry name" value="PRK00802.1-1"/>
    <property type="match status" value="1"/>
</dbReference>
<dbReference type="NCBIfam" id="TIGR00567">
    <property type="entry name" value="3mg"/>
    <property type="match status" value="1"/>
</dbReference>
<dbReference type="PANTHER" id="PTHR10429:SF0">
    <property type="entry name" value="DNA-3-METHYLADENINE GLYCOSYLASE"/>
    <property type="match status" value="1"/>
</dbReference>
<name>A0A1T5M522_9FIRM</name>